<dbReference type="Proteomes" id="UP000228859">
    <property type="component" value="Unassembled WGS sequence"/>
</dbReference>
<organism evidence="3 4">
    <name type="scientific">Sulfuricurvum kujiense</name>
    <dbReference type="NCBI Taxonomy" id="148813"/>
    <lineage>
        <taxon>Bacteria</taxon>
        <taxon>Pseudomonadati</taxon>
        <taxon>Campylobacterota</taxon>
        <taxon>Epsilonproteobacteria</taxon>
        <taxon>Campylobacterales</taxon>
        <taxon>Sulfurimonadaceae</taxon>
        <taxon>Sulfuricurvum</taxon>
    </lineage>
</organism>
<dbReference type="EMBL" id="DLUI01000078">
    <property type="protein sequence ID" value="DAB38514.1"/>
    <property type="molecule type" value="Genomic_DNA"/>
</dbReference>
<proteinExistence type="predicted"/>
<feature type="domain" description="C4-type zinc ribbon" evidence="2">
    <location>
        <begin position="198"/>
        <end position="230"/>
    </location>
</feature>
<dbReference type="Gene3D" id="1.10.287.1490">
    <property type="match status" value="1"/>
</dbReference>
<name>A0A2D3WLB7_9BACT</name>
<feature type="coiled-coil region" evidence="1">
    <location>
        <begin position="25"/>
        <end position="59"/>
    </location>
</feature>
<feature type="coiled-coil region" evidence="1">
    <location>
        <begin position="83"/>
        <end position="145"/>
    </location>
</feature>
<dbReference type="InterPro" id="IPR003743">
    <property type="entry name" value="Zf-RING_7"/>
</dbReference>
<dbReference type="Pfam" id="PF02591">
    <property type="entry name" value="Zn_ribbon_9"/>
    <property type="match status" value="1"/>
</dbReference>
<reference evidence="3 4" key="1">
    <citation type="journal article" date="2017" name="Front. Microbiol.">
        <title>Comparative Genomic Analysis of the Class Epsilonproteobacteria and Proposed Reclassification to Epsilonbacteraeota (phyl. nov.).</title>
        <authorList>
            <person name="Waite D.W."/>
            <person name="Vanwonterghem I."/>
            <person name="Rinke C."/>
            <person name="Parks D.H."/>
            <person name="Zhang Y."/>
            <person name="Takai K."/>
            <person name="Sievert S.M."/>
            <person name="Simon J."/>
            <person name="Campbell B.J."/>
            <person name="Hanson T.E."/>
            <person name="Woyke T."/>
            <person name="Klotz M.G."/>
            <person name="Hugenholtz P."/>
        </authorList>
    </citation>
    <scope>NUCLEOTIDE SEQUENCE [LARGE SCALE GENOMIC DNA]</scope>
    <source>
        <strain evidence="3">UBA12443</strain>
    </source>
</reference>
<comment type="caution">
    <text evidence="3">The sequence shown here is derived from an EMBL/GenBank/DDBJ whole genome shotgun (WGS) entry which is preliminary data.</text>
</comment>
<keyword evidence="1" id="KW-0175">Coiled coil</keyword>
<evidence type="ECO:0000313" key="4">
    <source>
        <dbReference type="Proteomes" id="UP000228859"/>
    </source>
</evidence>
<gene>
    <name evidence="3" type="ORF">CFH83_05530</name>
</gene>
<accession>A0A2D3WLB7</accession>
<evidence type="ECO:0000259" key="2">
    <source>
        <dbReference type="Pfam" id="PF02591"/>
    </source>
</evidence>
<protein>
    <recommendedName>
        <fullName evidence="2">C4-type zinc ribbon domain-containing protein</fullName>
    </recommendedName>
</protein>
<evidence type="ECO:0000313" key="3">
    <source>
        <dbReference type="EMBL" id="DAB38514.1"/>
    </source>
</evidence>
<sequence length="241" mass="27383">MNKHLEQLIELSHVDKEIDAFEPQIEEANLQYDALLATKNSIINEINALKQEIKDEQLKKHKNELHLAELSAKLEENSRKSGEVKTEREMKSLQLEEEIAKEQVSFANEEIERLEKLIDHKQGKIDELETKAADIEGTLSTVKADVDVKLARIDEERKEVFGRKEALVGAMNQKGLSFYQKIRRWAKNTTAVAVRNQACMGCYMAISDKVYSDVIKGEEITMCPHCGRILFLEPTSDAIGA</sequence>
<dbReference type="AlphaFoldDB" id="A0A2D3WLB7"/>
<dbReference type="RefSeq" id="WP_294894820.1">
    <property type="nucleotide sequence ID" value="NZ_DLUI01000078.1"/>
</dbReference>
<evidence type="ECO:0000256" key="1">
    <source>
        <dbReference type="SAM" id="Coils"/>
    </source>
</evidence>